<dbReference type="AlphaFoldDB" id="A0A165F029"/>
<organism evidence="1 2">
    <name type="scientific">Calocera cornea HHB12733</name>
    <dbReference type="NCBI Taxonomy" id="1353952"/>
    <lineage>
        <taxon>Eukaryota</taxon>
        <taxon>Fungi</taxon>
        <taxon>Dikarya</taxon>
        <taxon>Basidiomycota</taxon>
        <taxon>Agaricomycotina</taxon>
        <taxon>Dacrymycetes</taxon>
        <taxon>Dacrymycetales</taxon>
        <taxon>Dacrymycetaceae</taxon>
        <taxon>Calocera</taxon>
    </lineage>
</organism>
<evidence type="ECO:0000313" key="2">
    <source>
        <dbReference type="Proteomes" id="UP000076842"/>
    </source>
</evidence>
<dbReference type="Proteomes" id="UP000076842">
    <property type="component" value="Unassembled WGS sequence"/>
</dbReference>
<dbReference type="EMBL" id="KV423987">
    <property type="protein sequence ID" value="KZT55906.1"/>
    <property type="molecule type" value="Genomic_DNA"/>
</dbReference>
<sequence length="440" mass="50240">MDTRLPYELWDKIFSFVDDKGDLIELCRTSSAIRSVAIRHLYRAIHLRHLPPLLKLHRSLSRCPTLAQFVLILELDLAEYPFYHRLPAILHDRHRMKVRRTANFGYAPAWLRLVARLLSVLPNLKTFTFDCNVKSREMAKCVSTEFERLPMRLHRLSVRGAPLFGMVRSQLLLEDLTFNTKDVLVWEPGGLRGLPKTALPRLRRLICDTPDGASLAEGRPLQEFMYRQRDREVDWAEVTMESLRDVLAPLQRSTRTLRVLDLSVSSPGAGVFGCISAALPDLLALSLDIPSGIGSLELLPSWENVDIIRGFQGFRRLERLELHSCSFRDPDDSIGTVHISTALQFLTPACPSLRRVTIEIVFLGSSNDLVIYSFTKHNHATRSDDRPNMKWEYTRQLHAEARRVGPSTIPELFGITKAGKLASDDDYPMWDELDADCRLM</sequence>
<evidence type="ECO:0000313" key="1">
    <source>
        <dbReference type="EMBL" id="KZT55906.1"/>
    </source>
</evidence>
<proteinExistence type="predicted"/>
<accession>A0A165F029</accession>
<protein>
    <submittedName>
        <fullName evidence="1">Uncharacterized protein</fullName>
    </submittedName>
</protein>
<keyword evidence="2" id="KW-1185">Reference proteome</keyword>
<dbReference type="CDD" id="cd09917">
    <property type="entry name" value="F-box_SF"/>
    <property type="match status" value="1"/>
</dbReference>
<reference evidence="1 2" key="1">
    <citation type="journal article" date="2016" name="Mol. Biol. Evol.">
        <title>Comparative Genomics of Early-Diverging Mushroom-Forming Fungi Provides Insights into the Origins of Lignocellulose Decay Capabilities.</title>
        <authorList>
            <person name="Nagy L.G."/>
            <person name="Riley R."/>
            <person name="Tritt A."/>
            <person name="Adam C."/>
            <person name="Daum C."/>
            <person name="Floudas D."/>
            <person name="Sun H."/>
            <person name="Yadav J.S."/>
            <person name="Pangilinan J."/>
            <person name="Larsson K.H."/>
            <person name="Matsuura K."/>
            <person name="Barry K."/>
            <person name="Labutti K."/>
            <person name="Kuo R."/>
            <person name="Ohm R.A."/>
            <person name="Bhattacharya S.S."/>
            <person name="Shirouzu T."/>
            <person name="Yoshinaga Y."/>
            <person name="Martin F.M."/>
            <person name="Grigoriev I.V."/>
            <person name="Hibbett D.S."/>
        </authorList>
    </citation>
    <scope>NUCLEOTIDE SEQUENCE [LARGE SCALE GENOMIC DNA]</scope>
    <source>
        <strain evidence="1 2">HHB12733</strain>
    </source>
</reference>
<dbReference type="SUPFAM" id="SSF52047">
    <property type="entry name" value="RNI-like"/>
    <property type="match status" value="1"/>
</dbReference>
<gene>
    <name evidence="1" type="ORF">CALCODRAFT_498109</name>
</gene>
<dbReference type="Gene3D" id="3.80.10.10">
    <property type="entry name" value="Ribonuclease Inhibitor"/>
    <property type="match status" value="1"/>
</dbReference>
<dbReference type="InParanoid" id="A0A165F029"/>
<dbReference type="InterPro" id="IPR032675">
    <property type="entry name" value="LRR_dom_sf"/>
</dbReference>
<name>A0A165F029_9BASI</name>
<dbReference type="OrthoDB" id="613763at2759"/>